<dbReference type="GO" id="GO:0051539">
    <property type="term" value="F:4 iron, 4 sulfur cluster binding"/>
    <property type="evidence" value="ECO:0007669"/>
    <property type="project" value="UniProtKB-KW"/>
</dbReference>
<dbReference type="AlphaFoldDB" id="A0A1M5C368"/>
<evidence type="ECO:0000256" key="4">
    <source>
        <dbReference type="ARBA" id="ARBA00022723"/>
    </source>
</evidence>
<dbReference type="InterPro" id="IPR007197">
    <property type="entry name" value="rSAM"/>
</dbReference>
<feature type="domain" description="Radical SAM core" evidence="7">
    <location>
        <begin position="12"/>
        <end position="228"/>
    </location>
</feature>
<keyword evidence="8" id="KW-0456">Lyase</keyword>
<dbReference type="PANTHER" id="PTHR30352:SF13">
    <property type="entry name" value="GLYCYL-RADICAL ENZYME ACTIVATING ENZYME YJJW-RELATED"/>
    <property type="match status" value="1"/>
</dbReference>
<dbReference type="SFLD" id="SFLDG01094">
    <property type="entry name" value="Uncharacterised_Radical_SAM_Su"/>
    <property type="match status" value="1"/>
</dbReference>
<dbReference type="InterPro" id="IPR058240">
    <property type="entry name" value="rSAM_sf"/>
</dbReference>
<evidence type="ECO:0000256" key="6">
    <source>
        <dbReference type="ARBA" id="ARBA00023014"/>
    </source>
</evidence>
<dbReference type="STRING" id="1122155.SAMN02745158_03943"/>
<dbReference type="EMBL" id="FQVI01000033">
    <property type="protein sequence ID" value="SHF49125.1"/>
    <property type="molecule type" value="Genomic_DNA"/>
</dbReference>
<comment type="cofactor">
    <cofactor evidence="1">
        <name>[4Fe-4S] cluster</name>
        <dbReference type="ChEBI" id="CHEBI:49883"/>
    </cofactor>
</comment>
<keyword evidence="5" id="KW-0408">Iron</keyword>
<evidence type="ECO:0000256" key="3">
    <source>
        <dbReference type="ARBA" id="ARBA00022691"/>
    </source>
</evidence>
<evidence type="ECO:0000256" key="5">
    <source>
        <dbReference type="ARBA" id="ARBA00023004"/>
    </source>
</evidence>
<evidence type="ECO:0000259" key="7">
    <source>
        <dbReference type="PROSITE" id="PS51918"/>
    </source>
</evidence>
<proteinExistence type="predicted"/>
<dbReference type="InterPro" id="IPR034457">
    <property type="entry name" value="Organic_radical-activating"/>
</dbReference>
<dbReference type="GO" id="GO:0046872">
    <property type="term" value="F:metal ion binding"/>
    <property type="evidence" value="ECO:0007669"/>
    <property type="project" value="UniProtKB-KW"/>
</dbReference>
<dbReference type="PANTHER" id="PTHR30352">
    <property type="entry name" value="PYRUVATE FORMATE-LYASE-ACTIVATING ENZYME"/>
    <property type="match status" value="1"/>
</dbReference>
<dbReference type="InterPro" id="IPR013785">
    <property type="entry name" value="Aldolase_TIM"/>
</dbReference>
<organism evidence="8 9">
    <name type="scientific">Lactonifactor longoviformis DSM 17459</name>
    <dbReference type="NCBI Taxonomy" id="1122155"/>
    <lineage>
        <taxon>Bacteria</taxon>
        <taxon>Bacillati</taxon>
        <taxon>Bacillota</taxon>
        <taxon>Clostridia</taxon>
        <taxon>Eubacteriales</taxon>
        <taxon>Clostridiaceae</taxon>
        <taxon>Lactonifactor</taxon>
    </lineage>
</organism>
<keyword evidence="4" id="KW-0479">Metal-binding</keyword>
<name>A0A1M5C368_9CLOT</name>
<evidence type="ECO:0000313" key="8">
    <source>
        <dbReference type="EMBL" id="SHF49125.1"/>
    </source>
</evidence>
<dbReference type="NCBIfam" id="TIGR02495">
    <property type="entry name" value="NrdG2"/>
    <property type="match status" value="1"/>
</dbReference>
<dbReference type="PROSITE" id="PS51918">
    <property type="entry name" value="RADICAL_SAM"/>
    <property type="match status" value="1"/>
</dbReference>
<dbReference type="SFLD" id="SFLDS00029">
    <property type="entry name" value="Radical_SAM"/>
    <property type="match status" value="1"/>
</dbReference>
<evidence type="ECO:0000256" key="1">
    <source>
        <dbReference type="ARBA" id="ARBA00001966"/>
    </source>
</evidence>
<dbReference type="SUPFAM" id="SSF102114">
    <property type="entry name" value="Radical SAM enzymes"/>
    <property type="match status" value="1"/>
</dbReference>
<reference evidence="8 9" key="1">
    <citation type="submission" date="2016-11" db="EMBL/GenBank/DDBJ databases">
        <authorList>
            <person name="Jaros S."/>
            <person name="Januszkiewicz K."/>
            <person name="Wedrychowicz H."/>
        </authorList>
    </citation>
    <scope>NUCLEOTIDE SEQUENCE [LARGE SCALE GENOMIC DNA]</scope>
    <source>
        <strain evidence="8 9">DSM 17459</strain>
    </source>
</reference>
<protein>
    <submittedName>
        <fullName evidence="8">Pyruvate formate lyase activating enzyme</fullName>
    </submittedName>
</protein>
<sequence length="231" mass="26003">MAIHGLNKTTLLDYPGKVAATIFLGNCNFRCPFCHNSGLVLSADDQPVLPREQVLSFLKKRKGILDGVCITGGEPTIDKELISLIYEIHDLGYPIKLDTNGSHPWILKKLIQNRLIDMVAMDIKTAQESYDKVSGIPGLNLKPIMESVDLLMTGAIPYEFRTTVVRELHDENDFRSIGQWIAGCDAYYLQSYKDSPEVIRPGFTSYTLQELENFRRILSETIPLVEIRGVD</sequence>
<dbReference type="InterPro" id="IPR012840">
    <property type="entry name" value="NrdG2"/>
</dbReference>
<evidence type="ECO:0000313" key="9">
    <source>
        <dbReference type="Proteomes" id="UP000184245"/>
    </source>
</evidence>
<dbReference type="CDD" id="cd01335">
    <property type="entry name" value="Radical_SAM"/>
    <property type="match status" value="1"/>
</dbReference>
<gene>
    <name evidence="8" type="ORF">SAMN02745158_03943</name>
</gene>
<keyword evidence="9" id="KW-1185">Reference proteome</keyword>
<dbReference type="RefSeq" id="WP_072854488.1">
    <property type="nucleotide sequence ID" value="NZ_FQVI01000033.1"/>
</dbReference>
<dbReference type="GO" id="GO:0016829">
    <property type="term" value="F:lyase activity"/>
    <property type="evidence" value="ECO:0007669"/>
    <property type="project" value="UniProtKB-KW"/>
</dbReference>
<keyword evidence="6" id="KW-0411">Iron-sulfur</keyword>
<dbReference type="OrthoDB" id="9782387at2"/>
<keyword evidence="3" id="KW-0949">S-adenosyl-L-methionine</keyword>
<keyword evidence="8" id="KW-0670">Pyruvate</keyword>
<dbReference type="Gene3D" id="3.20.20.70">
    <property type="entry name" value="Aldolase class I"/>
    <property type="match status" value="1"/>
</dbReference>
<evidence type="ECO:0000256" key="2">
    <source>
        <dbReference type="ARBA" id="ARBA00022485"/>
    </source>
</evidence>
<keyword evidence="2" id="KW-0004">4Fe-4S</keyword>
<dbReference type="Proteomes" id="UP000184245">
    <property type="component" value="Unassembled WGS sequence"/>
</dbReference>
<dbReference type="Pfam" id="PF04055">
    <property type="entry name" value="Radical_SAM"/>
    <property type="match status" value="1"/>
</dbReference>
<accession>A0A1M5C368</accession>